<evidence type="ECO:0000313" key="6">
    <source>
        <dbReference type="EMBL" id="AER66648.1"/>
    </source>
</evidence>
<dbReference type="OrthoDB" id="9806643at2"/>
<evidence type="ECO:0000256" key="3">
    <source>
        <dbReference type="ARBA" id="ARBA00022691"/>
    </source>
</evidence>
<organism evidence="6 7">
    <name type="scientific">Thermovirga lienii (strain ATCC BAA-1197 / DSM 17291 / Cas60314)</name>
    <dbReference type="NCBI Taxonomy" id="580340"/>
    <lineage>
        <taxon>Bacteria</taxon>
        <taxon>Thermotogati</taxon>
        <taxon>Synergistota</taxon>
        <taxon>Synergistia</taxon>
        <taxon>Synergistales</taxon>
        <taxon>Thermovirgaceae</taxon>
        <taxon>Thermovirga</taxon>
    </lineage>
</organism>
<dbReference type="Pfam" id="PF02590">
    <property type="entry name" value="SPOUT_MTase"/>
    <property type="match status" value="1"/>
</dbReference>
<dbReference type="PIRSF" id="PIRSF004505">
    <property type="entry name" value="MT_bac"/>
    <property type="match status" value="1"/>
</dbReference>
<keyword evidence="5" id="KW-0963">Cytoplasm</keyword>
<comment type="similarity">
    <text evidence="4 5">Belongs to the RNA methyltransferase RlmH family.</text>
</comment>
<comment type="subunit">
    <text evidence="5">Homodimer.</text>
</comment>
<dbReference type="CDD" id="cd18081">
    <property type="entry name" value="RlmH-like"/>
    <property type="match status" value="1"/>
</dbReference>
<accession>G7V9U8</accession>
<dbReference type="GO" id="GO:0070038">
    <property type="term" value="F:rRNA (pseudouridine-N3-)-methyltransferase activity"/>
    <property type="evidence" value="ECO:0007669"/>
    <property type="project" value="UniProtKB-UniRule"/>
</dbReference>
<name>G7V9U8_THELD</name>
<dbReference type="eggNOG" id="COG1576">
    <property type="taxonomic scope" value="Bacteria"/>
</dbReference>
<dbReference type="EC" id="2.1.1.177" evidence="5"/>
<sequence>MKIEILTVGKPKASYVKDGLSEYLKRLKVHLPLSMKHVPDRSKRKNAEKVLEEEGKEILSTVGDEDFLVLLDVDGRLVDSVSFAAWVQKKLNETPKKLIFCVGGAYGVSEDVKRRANFLLSLSPMTFPHEMSLLILVEQLYRAVMINKGSAYHH</sequence>
<dbReference type="InterPro" id="IPR029026">
    <property type="entry name" value="tRNA_m1G_MTases_N"/>
</dbReference>
<evidence type="ECO:0000313" key="7">
    <source>
        <dbReference type="Proteomes" id="UP000005868"/>
    </source>
</evidence>
<comment type="catalytic activity">
    <reaction evidence="5">
        <text>pseudouridine(1915) in 23S rRNA + S-adenosyl-L-methionine = N(3)-methylpseudouridine(1915) in 23S rRNA + S-adenosyl-L-homocysteine + H(+)</text>
        <dbReference type="Rhea" id="RHEA:42752"/>
        <dbReference type="Rhea" id="RHEA-COMP:10221"/>
        <dbReference type="Rhea" id="RHEA-COMP:10222"/>
        <dbReference type="ChEBI" id="CHEBI:15378"/>
        <dbReference type="ChEBI" id="CHEBI:57856"/>
        <dbReference type="ChEBI" id="CHEBI:59789"/>
        <dbReference type="ChEBI" id="CHEBI:65314"/>
        <dbReference type="ChEBI" id="CHEBI:74486"/>
        <dbReference type="EC" id="2.1.1.177"/>
    </reaction>
</comment>
<dbReference type="InterPro" id="IPR029028">
    <property type="entry name" value="Alpha/beta_knot_MTases"/>
</dbReference>
<dbReference type="AlphaFoldDB" id="G7V9U8"/>
<keyword evidence="7" id="KW-1185">Reference proteome</keyword>
<feature type="binding site" evidence="5">
    <location>
        <position position="71"/>
    </location>
    <ligand>
        <name>S-adenosyl-L-methionine</name>
        <dbReference type="ChEBI" id="CHEBI:59789"/>
    </ligand>
</feature>
<evidence type="ECO:0000256" key="2">
    <source>
        <dbReference type="ARBA" id="ARBA00022679"/>
    </source>
</evidence>
<keyword evidence="2 5" id="KW-0808">Transferase</keyword>
<evidence type="ECO:0000256" key="1">
    <source>
        <dbReference type="ARBA" id="ARBA00022603"/>
    </source>
</evidence>
<dbReference type="Gene3D" id="3.40.1280.10">
    <property type="match status" value="1"/>
</dbReference>
<comment type="subcellular location">
    <subcellularLocation>
        <location evidence="5">Cytoplasm</location>
    </subcellularLocation>
</comment>
<evidence type="ECO:0000256" key="5">
    <source>
        <dbReference type="HAMAP-Rule" id="MF_00658"/>
    </source>
</evidence>
<gene>
    <name evidence="5" type="primary">rlmH</name>
    <name evidence="6" type="ordered locus">Tlie_0915</name>
</gene>
<keyword evidence="3 5" id="KW-0949">S-adenosyl-L-methionine</keyword>
<dbReference type="PANTHER" id="PTHR33603:SF1">
    <property type="entry name" value="RIBOSOMAL RNA LARGE SUBUNIT METHYLTRANSFERASE H"/>
    <property type="match status" value="1"/>
</dbReference>
<dbReference type="EMBL" id="CP003096">
    <property type="protein sequence ID" value="AER66648.1"/>
    <property type="molecule type" value="Genomic_DNA"/>
</dbReference>
<feature type="binding site" evidence="5">
    <location>
        <position position="103"/>
    </location>
    <ligand>
        <name>S-adenosyl-L-methionine</name>
        <dbReference type="ChEBI" id="CHEBI:59789"/>
    </ligand>
</feature>
<dbReference type="HOGENOM" id="CLU_100552_2_0_0"/>
<dbReference type="KEGG" id="tli:Tlie_0915"/>
<dbReference type="SUPFAM" id="SSF75217">
    <property type="entry name" value="alpha/beta knot"/>
    <property type="match status" value="1"/>
</dbReference>
<dbReference type="PANTHER" id="PTHR33603">
    <property type="entry name" value="METHYLTRANSFERASE"/>
    <property type="match status" value="1"/>
</dbReference>
<reference evidence="6 7" key="2">
    <citation type="journal article" date="2012" name="Stand. Genomic Sci.">
        <title>Genome sequence of the moderately thermophilic, amino-acid-degrading and sulfur-reducing bacterium Thermovirga lienii type strain (Cas60314(T)).</title>
        <authorList>
            <person name="Goker M."/>
            <person name="Saunders E."/>
            <person name="Lapidus A."/>
            <person name="Nolan M."/>
            <person name="Lucas S."/>
            <person name="Hammon N."/>
            <person name="Deshpande S."/>
            <person name="Cheng J.F."/>
            <person name="Han C."/>
            <person name="Tapia R."/>
            <person name="Goodwin L.A."/>
            <person name="Pitluck S."/>
            <person name="Liolios K."/>
            <person name="Mavromatis K."/>
            <person name="Pagani I."/>
            <person name="Ivanova N."/>
            <person name="Mikhailova N."/>
            <person name="Pati A."/>
            <person name="Chen A."/>
            <person name="Palaniappan K."/>
            <person name="Land M."/>
            <person name="Chang Y.J."/>
            <person name="Jeffries C.D."/>
            <person name="Brambilla E.M."/>
            <person name="Rohde M."/>
            <person name="Spring S."/>
            <person name="Detter J.C."/>
            <person name="Woyke T."/>
            <person name="Bristow J."/>
            <person name="Eisen J.A."/>
            <person name="Markowitz V."/>
            <person name="Hugenholtz P."/>
            <person name="Kyrpides N.C."/>
            <person name="Klenk H.P."/>
        </authorList>
    </citation>
    <scope>NUCLEOTIDE SEQUENCE [LARGE SCALE GENOMIC DNA]</scope>
    <source>
        <strain evidence="7">ATCC BAA-1197 / DSM 17291 / Cas60314</strain>
    </source>
</reference>
<dbReference type="InterPro" id="IPR003742">
    <property type="entry name" value="RlmH-like"/>
</dbReference>
<keyword evidence="5" id="KW-0698">rRNA processing</keyword>
<protein>
    <recommendedName>
        <fullName evidence="5">Ribosomal RNA large subunit methyltransferase H</fullName>
        <ecNumber evidence="5">2.1.1.177</ecNumber>
    </recommendedName>
    <alternativeName>
        <fullName evidence="5">23S rRNA (pseudouridine1915-N3)-methyltransferase</fullName>
    </alternativeName>
    <alternativeName>
        <fullName evidence="5">23S rRNA m3Psi1915 methyltransferase</fullName>
    </alternativeName>
    <alternativeName>
        <fullName evidence="5">rRNA (pseudouridine-N3-)-methyltransferase RlmH</fullName>
    </alternativeName>
</protein>
<dbReference type="GO" id="GO:0005737">
    <property type="term" value="C:cytoplasm"/>
    <property type="evidence" value="ECO:0007669"/>
    <property type="project" value="UniProtKB-SubCell"/>
</dbReference>
<comment type="function">
    <text evidence="5">Specifically methylates the pseudouridine at position 1915 (m3Psi1915) in 23S rRNA.</text>
</comment>
<evidence type="ECO:0000256" key="4">
    <source>
        <dbReference type="ARBA" id="ARBA00038303"/>
    </source>
</evidence>
<keyword evidence="1 5" id="KW-0489">Methyltransferase</keyword>
<dbReference type="Proteomes" id="UP000005868">
    <property type="component" value="Chromosome"/>
</dbReference>
<dbReference type="HAMAP" id="MF_00658">
    <property type="entry name" value="23SrRNA_methyltr_H"/>
    <property type="match status" value="1"/>
</dbReference>
<feature type="binding site" evidence="5">
    <location>
        <begin position="122"/>
        <end position="127"/>
    </location>
    <ligand>
        <name>S-adenosyl-L-methionine</name>
        <dbReference type="ChEBI" id="CHEBI:59789"/>
    </ligand>
</feature>
<dbReference type="STRING" id="580340.Tlie_0915"/>
<proteinExistence type="inferred from homology"/>
<reference evidence="7" key="1">
    <citation type="submission" date="2011-10" db="EMBL/GenBank/DDBJ databases">
        <title>The complete genome of chromosome of Thermovirga lienii DSM 17291.</title>
        <authorList>
            <consortium name="US DOE Joint Genome Institute (JGI-PGF)"/>
            <person name="Lucas S."/>
            <person name="Copeland A."/>
            <person name="Lapidus A."/>
            <person name="Glavina del Rio T."/>
            <person name="Dalin E."/>
            <person name="Tice H."/>
            <person name="Bruce D."/>
            <person name="Goodwin L."/>
            <person name="Pitluck S."/>
            <person name="Peters L."/>
            <person name="Mikhailova N."/>
            <person name="Saunders E."/>
            <person name="Kyrpides N."/>
            <person name="Mavromatis K."/>
            <person name="Ivanova N."/>
            <person name="Last F.I."/>
            <person name="Brettin T."/>
            <person name="Detter J.C."/>
            <person name="Han C."/>
            <person name="Larimer F."/>
            <person name="Land M."/>
            <person name="Hauser L."/>
            <person name="Markowitz V."/>
            <person name="Cheng J.-F."/>
            <person name="Hugenholtz P."/>
            <person name="Woyke T."/>
            <person name="Wu D."/>
            <person name="Spring S."/>
            <person name="Schroeder M."/>
            <person name="Brambilla E.-M."/>
            <person name="Klenk H.-P."/>
            <person name="Eisen J.A."/>
        </authorList>
    </citation>
    <scope>NUCLEOTIDE SEQUENCE [LARGE SCALE GENOMIC DNA]</scope>
    <source>
        <strain evidence="7">ATCC BAA-1197 / DSM 17291 / Cas60314</strain>
    </source>
</reference>